<dbReference type="HOGENOM" id="CLU_501296_0_0_10"/>
<dbReference type="AlphaFoldDB" id="E4RYJ5"/>
<accession>E4RYJ5</accession>
<feature type="transmembrane region" description="Helical" evidence="1">
    <location>
        <begin position="35"/>
        <end position="54"/>
    </location>
</feature>
<organism evidence="2 3">
    <name type="scientific">Leadbetterella byssophila (strain DSM 17132 / JCM 16389 / KACC 11308 / NBRC 106382 / 4M15)</name>
    <dbReference type="NCBI Taxonomy" id="649349"/>
    <lineage>
        <taxon>Bacteria</taxon>
        <taxon>Pseudomonadati</taxon>
        <taxon>Bacteroidota</taxon>
        <taxon>Cytophagia</taxon>
        <taxon>Cytophagales</taxon>
        <taxon>Leadbetterellaceae</taxon>
        <taxon>Leadbetterella</taxon>
    </lineage>
</organism>
<dbReference type="eggNOG" id="ENOG502Z7W1">
    <property type="taxonomic scope" value="Bacteria"/>
</dbReference>
<dbReference type="STRING" id="649349.Lbys_3477"/>
<dbReference type="KEGG" id="lby:Lbys_3477"/>
<keyword evidence="1" id="KW-0472">Membrane</keyword>
<dbReference type="RefSeq" id="WP_013410149.1">
    <property type="nucleotide sequence ID" value="NC_014655.1"/>
</dbReference>
<protein>
    <submittedName>
        <fullName evidence="2">Uncharacterized protein</fullName>
    </submittedName>
</protein>
<dbReference type="Proteomes" id="UP000007435">
    <property type="component" value="Chromosome"/>
</dbReference>
<gene>
    <name evidence="2" type="ordered locus">Lbys_3477</name>
</gene>
<keyword evidence="1" id="KW-0812">Transmembrane</keyword>
<dbReference type="OrthoDB" id="980086at2"/>
<sequence>MKELEIGIVVLIFIIVSYALWKNKEISNKQRIVKFLLNSLLLCAVLLLILNPSWTVDKEKILIYDGKIPDSLVKKMEDSLEVDRSISLRQFLNNPFKDGKIYLLGQKATPEMLSTLAGSDVNWLPYFPAEKPQDLRWFANIQRGSRQTISGRIEVPESGKLYLSFGDRKLDSTVLAAGTQFFSLSFPVFSEGRTEVDLIWKNQSVAAVSFFARPEEKRKVLIMEDYPETEHRVLAEWLGRRGHDVKVFTPVAKGHTQTTTINKDSEPDFIIAYAHQASNGQIRKLVEEGKSVLFLDGKNVGQINQSLKTGFQISRISDGEEMPFKGILTKQPYALKVKANQKQVKDLPLYYEMKGGKVGVSLWNETYPAQFSGDSLLYEELWSEAWSALSNRDSLLLEGPVFVGEKVDSTFLAKGWNKVGAYGEVMAQDQENYIEQWVRKNEIQHKEGKRTLAPNWKYLLVLLILGLIWIEPKFKY</sequence>
<reference evidence="2 3" key="2">
    <citation type="journal article" date="2011" name="Stand. Genomic Sci.">
        <title>Complete genome sequence of Leadbetterella byssophila type strain (4M15).</title>
        <authorList>
            <person name="Abt B."/>
            <person name="Teshima H."/>
            <person name="Lucas S."/>
            <person name="Lapidus A."/>
            <person name="Del Rio T.G."/>
            <person name="Nolan M."/>
            <person name="Tice H."/>
            <person name="Cheng J.F."/>
            <person name="Pitluck S."/>
            <person name="Liolios K."/>
            <person name="Pagani I."/>
            <person name="Ivanova N."/>
            <person name="Mavromatis K."/>
            <person name="Pati A."/>
            <person name="Tapia R."/>
            <person name="Han C."/>
            <person name="Goodwin L."/>
            <person name="Chen A."/>
            <person name="Palaniappan K."/>
            <person name="Land M."/>
            <person name="Hauser L."/>
            <person name="Chang Y.J."/>
            <person name="Jeffries C.D."/>
            <person name="Rohde M."/>
            <person name="Goker M."/>
            <person name="Tindall B.J."/>
            <person name="Detter J.C."/>
            <person name="Woyke T."/>
            <person name="Bristow J."/>
            <person name="Eisen J.A."/>
            <person name="Markowitz V."/>
            <person name="Hugenholtz P."/>
            <person name="Klenk H.P."/>
            <person name="Kyrpides N.C."/>
        </authorList>
    </citation>
    <scope>NUCLEOTIDE SEQUENCE [LARGE SCALE GENOMIC DNA]</scope>
    <source>
        <strain evidence="3">DSM 17132 / JCM 16389 / KACC 11308 / NBRC 106382 / 4M15</strain>
    </source>
</reference>
<keyword evidence="3" id="KW-1185">Reference proteome</keyword>
<feature type="transmembrane region" description="Helical" evidence="1">
    <location>
        <begin position="6"/>
        <end position="23"/>
    </location>
</feature>
<name>E4RYJ5_LEAB4</name>
<dbReference type="EMBL" id="CP002305">
    <property type="protein sequence ID" value="ADQ19125.1"/>
    <property type="molecule type" value="Genomic_DNA"/>
</dbReference>
<evidence type="ECO:0000313" key="3">
    <source>
        <dbReference type="Proteomes" id="UP000007435"/>
    </source>
</evidence>
<proteinExistence type="predicted"/>
<evidence type="ECO:0000313" key="2">
    <source>
        <dbReference type="EMBL" id="ADQ19125.1"/>
    </source>
</evidence>
<reference key="1">
    <citation type="submission" date="2010-11" db="EMBL/GenBank/DDBJ databases">
        <title>The complete genome of Leadbetterella byssophila DSM 17132.</title>
        <authorList>
            <consortium name="US DOE Joint Genome Institute (JGI-PGF)"/>
            <person name="Lucas S."/>
            <person name="Copeland A."/>
            <person name="Lapidus A."/>
            <person name="Glavina del Rio T."/>
            <person name="Dalin E."/>
            <person name="Tice H."/>
            <person name="Bruce D."/>
            <person name="Goodwin L."/>
            <person name="Pitluck S."/>
            <person name="Kyrpides N."/>
            <person name="Mavromatis K."/>
            <person name="Ivanova N."/>
            <person name="Teshima H."/>
            <person name="Brettin T."/>
            <person name="Detter J.C."/>
            <person name="Han C."/>
            <person name="Tapia R."/>
            <person name="Land M."/>
            <person name="Hauser L."/>
            <person name="Markowitz V."/>
            <person name="Cheng J.-F."/>
            <person name="Hugenholtz P."/>
            <person name="Woyke T."/>
            <person name="Wu D."/>
            <person name="Tindall B."/>
            <person name="Pomrenke H.G."/>
            <person name="Brambilla E."/>
            <person name="Klenk H.-P."/>
            <person name="Eisen J.A."/>
        </authorList>
    </citation>
    <scope>NUCLEOTIDE SEQUENCE [LARGE SCALE GENOMIC DNA]</scope>
    <source>
        <strain>DSM 17132</strain>
    </source>
</reference>
<keyword evidence="1" id="KW-1133">Transmembrane helix</keyword>
<evidence type="ECO:0000256" key="1">
    <source>
        <dbReference type="SAM" id="Phobius"/>
    </source>
</evidence>